<dbReference type="EMBL" id="JAVIJP010000008">
    <property type="protein sequence ID" value="KAL3648203.1"/>
    <property type="molecule type" value="Genomic_DNA"/>
</dbReference>
<gene>
    <name evidence="1" type="ORF">CASFOL_007627</name>
</gene>
<comment type="caution">
    <text evidence="1">The sequence shown here is derived from an EMBL/GenBank/DDBJ whole genome shotgun (WGS) entry which is preliminary data.</text>
</comment>
<dbReference type="Proteomes" id="UP001632038">
    <property type="component" value="Unassembled WGS sequence"/>
</dbReference>
<keyword evidence="2" id="KW-1185">Reference proteome</keyword>
<name>A0ABD3E120_9LAMI</name>
<evidence type="ECO:0000313" key="1">
    <source>
        <dbReference type="EMBL" id="KAL3648203.1"/>
    </source>
</evidence>
<organism evidence="1 2">
    <name type="scientific">Castilleja foliolosa</name>
    <dbReference type="NCBI Taxonomy" id="1961234"/>
    <lineage>
        <taxon>Eukaryota</taxon>
        <taxon>Viridiplantae</taxon>
        <taxon>Streptophyta</taxon>
        <taxon>Embryophyta</taxon>
        <taxon>Tracheophyta</taxon>
        <taxon>Spermatophyta</taxon>
        <taxon>Magnoliopsida</taxon>
        <taxon>eudicotyledons</taxon>
        <taxon>Gunneridae</taxon>
        <taxon>Pentapetalae</taxon>
        <taxon>asterids</taxon>
        <taxon>lamiids</taxon>
        <taxon>Lamiales</taxon>
        <taxon>Orobanchaceae</taxon>
        <taxon>Pedicularideae</taxon>
        <taxon>Castillejinae</taxon>
        <taxon>Castilleja</taxon>
    </lineage>
</organism>
<proteinExistence type="predicted"/>
<reference evidence="2" key="1">
    <citation type="journal article" date="2024" name="IScience">
        <title>Strigolactones Initiate the Formation of Haustorium-like Structures in Castilleja.</title>
        <authorList>
            <person name="Buerger M."/>
            <person name="Peterson D."/>
            <person name="Chory J."/>
        </authorList>
    </citation>
    <scope>NUCLEOTIDE SEQUENCE [LARGE SCALE GENOMIC DNA]</scope>
</reference>
<dbReference type="AlphaFoldDB" id="A0ABD3E120"/>
<evidence type="ECO:0000313" key="2">
    <source>
        <dbReference type="Proteomes" id="UP001632038"/>
    </source>
</evidence>
<protein>
    <submittedName>
        <fullName evidence="1">Uncharacterized protein</fullName>
    </submittedName>
</protein>
<accession>A0ABD3E120</accession>
<sequence>MNGGDLNPQQQQQIQQKQWAAMQQYQQQWMAMQQYPAMVMQQQMVYNQAQHYAPYYTSNSSSNRSLRRQG</sequence>